<name>A0AAY5KGS6_ESOLU</name>
<evidence type="ECO:0000256" key="9">
    <source>
        <dbReference type="ARBA" id="ARBA00023310"/>
    </source>
</evidence>
<keyword evidence="3" id="KW-0813">Transport</keyword>
<dbReference type="InterPro" id="IPR019344">
    <property type="entry name" value="F1F0-ATPsyn_F_prd"/>
</dbReference>
<dbReference type="GO" id="GO:0042776">
    <property type="term" value="P:proton motive force-driven mitochondrial ATP synthesis"/>
    <property type="evidence" value="ECO:0007669"/>
    <property type="project" value="TreeGrafter"/>
</dbReference>
<keyword evidence="12" id="KW-1185">Reference proteome</keyword>
<evidence type="ECO:0000256" key="3">
    <source>
        <dbReference type="ARBA" id="ARBA00022448"/>
    </source>
</evidence>
<reference evidence="11" key="2">
    <citation type="submission" date="2025-08" db="UniProtKB">
        <authorList>
            <consortium name="Ensembl"/>
        </authorList>
    </citation>
    <scope>IDENTIFICATION</scope>
</reference>
<dbReference type="Ensembl" id="ENSELUT00000090062.1">
    <property type="protein sequence ID" value="ENSELUP00000085552.1"/>
    <property type="gene ID" value="ENSELUG00000043305.1"/>
</dbReference>
<keyword evidence="9" id="KW-0066">ATP synthesis</keyword>
<evidence type="ECO:0000256" key="6">
    <source>
        <dbReference type="ARBA" id="ARBA00023065"/>
    </source>
</evidence>
<dbReference type="Proteomes" id="UP000265140">
    <property type="component" value="Chromosome 11"/>
</dbReference>
<comment type="similarity">
    <text evidence="2">Belongs to the ATPase F chain family.</text>
</comment>
<keyword evidence="8 10" id="KW-0472">Membrane</keyword>
<keyword evidence="10" id="KW-0812">Transmembrane</keyword>
<dbReference type="PANTHER" id="PTHR13080">
    <property type="entry name" value="ATP SYNTHASE F CHAIN, MITOCHONDRIAL-RELATED"/>
    <property type="match status" value="1"/>
</dbReference>
<evidence type="ECO:0000313" key="11">
    <source>
        <dbReference type="Ensembl" id="ENSELUP00000085552.1"/>
    </source>
</evidence>
<dbReference type="Pfam" id="PF10206">
    <property type="entry name" value="WRW"/>
    <property type="match status" value="1"/>
</dbReference>
<dbReference type="PANTHER" id="PTHR13080:SF17">
    <property type="entry name" value="ATP SYNTHASE SUBUNIT F, MITOCHONDRIAL"/>
    <property type="match status" value="1"/>
</dbReference>
<evidence type="ECO:0000256" key="8">
    <source>
        <dbReference type="ARBA" id="ARBA00023136"/>
    </source>
</evidence>
<evidence type="ECO:0000256" key="1">
    <source>
        <dbReference type="ARBA" id="ARBA00004325"/>
    </source>
</evidence>
<evidence type="ECO:0008006" key="13">
    <source>
        <dbReference type="Google" id="ProtNLM"/>
    </source>
</evidence>
<evidence type="ECO:0000256" key="5">
    <source>
        <dbReference type="ARBA" id="ARBA00022781"/>
    </source>
</evidence>
<dbReference type="GO" id="GO:0046933">
    <property type="term" value="F:proton-transporting ATP synthase activity, rotational mechanism"/>
    <property type="evidence" value="ECO:0007669"/>
    <property type="project" value="TreeGrafter"/>
</dbReference>
<reference evidence="11" key="3">
    <citation type="submission" date="2025-09" db="UniProtKB">
        <authorList>
            <consortium name="Ensembl"/>
        </authorList>
    </citation>
    <scope>IDENTIFICATION</scope>
</reference>
<evidence type="ECO:0000313" key="12">
    <source>
        <dbReference type="Proteomes" id="UP000265140"/>
    </source>
</evidence>
<dbReference type="GeneTree" id="ENSGT00940000165557"/>
<sequence>MADKIVPVAEKRLVDVKLGELGSWLGTRDFTPNGILASIRKGHDRYYNKYINVRKGGIGGVAMLLAGYVALSYVWEFEHLSEYTLEGSRSKRPLESSKPIGREIQRGGTLAVSSCGFSERRGLWNYLPVHNQCVQIPRLSLEVHAFTLLHCEGSLQ</sequence>
<keyword evidence="10" id="KW-1133">Transmembrane helix</keyword>
<evidence type="ECO:0000256" key="4">
    <source>
        <dbReference type="ARBA" id="ARBA00022547"/>
    </source>
</evidence>
<evidence type="ECO:0000256" key="2">
    <source>
        <dbReference type="ARBA" id="ARBA00005895"/>
    </source>
</evidence>
<comment type="subcellular location">
    <subcellularLocation>
        <location evidence="1">Mitochondrion membrane</location>
    </subcellularLocation>
</comment>
<feature type="transmembrane region" description="Helical" evidence="10">
    <location>
        <begin position="56"/>
        <end position="75"/>
    </location>
</feature>
<dbReference type="GO" id="GO:0045259">
    <property type="term" value="C:proton-transporting ATP synthase complex"/>
    <property type="evidence" value="ECO:0007669"/>
    <property type="project" value="UniProtKB-KW"/>
</dbReference>
<keyword evidence="6" id="KW-0406">Ion transport</keyword>
<evidence type="ECO:0000256" key="10">
    <source>
        <dbReference type="SAM" id="Phobius"/>
    </source>
</evidence>
<proteinExistence type="inferred from homology"/>
<dbReference type="AlphaFoldDB" id="A0AAY5KGS6"/>
<keyword evidence="4" id="KW-0138">CF(0)</keyword>
<keyword evidence="7" id="KW-0496">Mitochondrion</keyword>
<evidence type="ECO:0000256" key="7">
    <source>
        <dbReference type="ARBA" id="ARBA00023128"/>
    </source>
</evidence>
<protein>
    <recommendedName>
        <fullName evidence="13">ATP synthase membrane subunit f</fullName>
    </recommendedName>
</protein>
<reference evidence="11 12" key="1">
    <citation type="submission" date="2020-02" db="EMBL/GenBank/DDBJ databases">
        <title>Esox lucius (northern pike) genome, fEsoLuc1, primary haplotype.</title>
        <authorList>
            <person name="Myers G."/>
            <person name="Karagic N."/>
            <person name="Meyer A."/>
            <person name="Pippel M."/>
            <person name="Reichard M."/>
            <person name="Winkler S."/>
            <person name="Tracey A."/>
            <person name="Sims Y."/>
            <person name="Howe K."/>
            <person name="Rhie A."/>
            <person name="Formenti G."/>
            <person name="Durbin R."/>
            <person name="Fedrigo O."/>
            <person name="Jarvis E.D."/>
        </authorList>
    </citation>
    <scope>NUCLEOTIDE SEQUENCE [LARGE SCALE GENOMIC DNA]</scope>
</reference>
<organism evidence="11 12">
    <name type="scientific">Esox lucius</name>
    <name type="common">Northern pike</name>
    <dbReference type="NCBI Taxonomy" id="8010"/>
    <lineage>
        <taxon>Eukaryota</taxon>
        <taxon>Metazoa</taxon>
        <taxon>Chordata</taxon>
        <taxon>Craniata</taxon>
        <taxon>Vertebrata</taxon>
        <taxon>Euteleostomi</taxon>
        <taxon>Actinopterygii</taxon>
        <taxon>Neopterygii</taxon>
        <taxon>Teleostei</taxon>
        <taxon>Protacanthopterygii</taxon>
        <taxon>Esociformes</taxon>
        <taxon>Esocidae</taxon>
        <taxon>Esox</taxon>
    </lineage>
</organism>
<accession>A0AAY5KGS6</accession>
<dbReference type="GO" id="GO:0031966">
    <property type="term" value="C:mitochondrial membrane"/>
    <property type="evidence" value="ECO:0007669"/>
    <property type="project" value="UniProtKB-SubCell"/>
</dbReference>
<keyword evidence="5" id="KW-0375">Hydrogen ion transport</keyword>